<evidence type="ECO:0000313" key="7">
    <source>
        <dbReference type="Proteomes" id="UP000016934"/>
    </source>
</evidence>
<proteinExistence type="inferred from homology"/>
<dbReference type="Pfam" id="PF12697">
    <property type="entry name" value="Abhydrolase_6"/>
    <property type="match status" value="1"/>
</dbReference>
<dbReference type="Gene3D" id="3.40.50.1820">
    <property type="entry name" value="alpha/beta hydrolase"/>
    <property type="match status" value="1"/>
</dbReference>
<evidence type="ECO:0000256" key="2">
    <source>
        <dbReference type="ARBA" id="ARBA00005668"/>
    </source>
</evidence>
<dbReference type="PANTHER" id="PTHR37017:SF11">
    <property type="entry name" value="ESTERASE_LIPASE_THIOESTERASE DOMAIN-CONTAINING PROTEIN"/>
    <property type="match status" value="1"/>
</dbReference>
<dbReference type="GO" id="GO:0005777">
    <property type="term" value="C:peroxisome"/>
    <property type="evidence" value="ECO:0007669"/>
    <property type="project" value="UniProtKB-SubCell"/>
</dbReference>
<dbReference type="OrthoDB" id="1263307at2759"/>
<dbReference type="SUPFAM" id="SSF53474">
    <property type="entry name" value="alpha/beta-Hydrolases"/>
    <property type="match status" value="1"/>
</dbReference>
<feature type="domain" description="AB hydrolase-1" evidence="5">
    <location>
        <begin position="6"/>
        <end position="237"/>
    </location>
</feature>
<dbReference type="RefSeq" id="XP_007704167.1">
    <property type="nucleotide sequence ID" value="XM_007705977.1"/>
</dbReference>
<dbReference type="KEGG" id="bsc:COCSADRAFT_99517"/>
<dbReference type="GeneID" id="19141861"/>
<protein>
    <recommendedName>
        <fullName evidence="5">AB hydrolase-1 domain-containing protein</fullName>
    </recommendedName>
</protein>
<evidence type="ECO:0000256" key="1">
    <source>
        <dbReference type="ARBA" id="ARBA00004275"/>
    </source>
</evidence>
<gene>
    <name evidence="6" type="ORF">COCSADRAFT_99517</name>
</gene>
<evidence type="ECO:0000256" key="3">
    <source>
        <dbReference type="ARBA" id="ARBA00023026"/>
    </source>
</evidence>
<name>M2SBI5_COCSN</name>
<keyword evidence="3" id="KW-0843">Virulence</keyword>
<accession>M2SBI5</accession>
<evidence type="ECO:0000313" key="6">
    <source>
        <dbReference type="EMBL" id="EMD59860.1"/>
    </source>
</evidence>
<keyword evidence="4" id="KW-0576">Peroxisome</keyword>
<keyword evidence="7" id="KW-1185">Reference proteome</keyword>
<dbReference type="InterPro" id="IPR029058">
    <property type="entry name" value="AB_hydrolase_fold"/>
</dbReference>
<dbReference type="Proteomes" id="UP000016934">
    <property type="component" value="Unassembled WGS sequence"/>
</dbReference>
<evidence type="ECO:0000256" key="4">
    <source>
        <dbReference type="ARBA" id="ARBA00023140"/>
    </source>
</evidence>
<dbReference type="InterPro" id="IPR052897">
    <property type="entry name" value="Sec-Metab_Biosynth_Hydrolase"/>
</dbReference>
<dbReference type="OMA" id="VRCQEGH"/>
<organism evidence="6 7">
    <name type="scientific">Cochliobolus sativus (strain ND90Pr / ATCC 201652)</name>
    <name type="common">Common root rot and spot blotch fungus</name>
    <name type="synonym">Bipolaris sorokiniana</name>
    <dbReference type="NCBI Taxonomy" id="665912"/>
    <lineage>
        <taxon>Eukaryota</taxon>
        <taxon>Fungi</taxon>
        <taxon>Dikarya</taxon>
        <taxon>Ascomycota</taxon>
        <taxon>Pezizomycotina</taxon>
        <taxon>Dothideomycetes</taxon>
        <taxon>Pleosporomycetidae</taxon>
        <taxon>Pleosporales</taxon>
        <taxon>Pleosporineae</taxon>
        <taxon>Pleosporaceae</taxon>
        <taxon>Bipolaris</taxon>
    </lineage>
</organism>
<dbReference type="InterPro" id="IPR000073">
    <property type="entry name" value="AB_hydrolase_1"/>
</dbReference>
<dbReference type="PANTHER" id="PTHR37017">
    <property type="entry name" value="AB HYDROLASE-1 DOMAIN-CONTAINING PROTEIN-RELATED"/>
    <property type="match status" value="1"/>
</dbReference>
<sequence>MTKPHIVLVPGSVHTPACMVPLMEKLHALGYTMHCQQMASVGNPSPPSDLSEDIRVLRRTVEEAIGQGNDVIVAPHSWGGVVTGTGLKDLSKGEREAQGLKGGVIRIAFMTSFVLPEGVSLMQRTHNIPSPTFVPTGPNLTCTTPELFYNDLSDEEQKHWSAGLRSQGIASFTTPTTYAAWKHIPSSYLLCQDDLALPPAVQEEMVKAAEEAGAIMHVTRIKSGHSPFLSRVDETAEWIQRVAGETLA</sequence>
<dbReference type="eggNOG" id="ENOG502S15T">
    <property type="taxonomic scope" value="Eukaryota"/>
</dbReference>
<evidence type="ECO:0000259" key="5">
    <source>
        <dbReference type="Pfam" id="PF12697"/>
    </source>
</evidence>
<reference evidence="6 7" key="1">
    <citation type="journal article" date="2012" name="PLoS Pathog.">
        <title>Diverse lifestyles and strategies of plant pathogenesis encoded in the genomes of eighteen Dothideomycetes fungi.</title>
        <authorList>
            <person name="Ohm R.A."/>
            <person name="Feau N."/>
            <person name="Henrissat B."/>
            <person name="Schoch C.L."/>
            <person name="Horwitz B.A."/>
            <person name="Barry K.W."/>
            <person name="Condon B.J."/>
            <person name="Copeland A.C."/>
            <person name="Dhillon B."/>
            <person name="Glaser F."/>
            <person name="Hesse C.N."/>
            <person name="Kosti I."/>
            <person name="LaButti K."/>
            <person name="Lindquist E.A."/>
            <person name="Lucas S."/>
            <person name="Salamov A.A."/>
            <person name="Bradshaw R.E."/>
            <person name="Ciuffetti L."/>
            <person name="Hamelin R.C."/>
            <person name="Kema G.H.J."/>
            <person name="Lawrence C."/>
            <person name="Scott J.A."/>
            <person name="Spatafora J.W."/>
            <person name="Turgeon B.G."/>
            <person name="de Wit P.J.G.M."/>
            <person name="Zhong S."/>
            <person name="Goodwin S.B."/>
            <person name="Grigoriev I.V."/>
        </authorList>
    </citation>
    <scope>NUCLEOTIDE SEQUENCE [LARGE SCALE GENOMIC DNA]</scope>
    <source>
        <strain evidence="7">ND90Pr / ATCC 201652</strain>
    </source>
</reference>
<comment type="similarity">
    <text evidence="2">Belongs to the AB hydrolase superfamily. AKT2 hydrolase family.</text>
</comment>
<dbReference type="AlphaFoldDB" id="M2SBI5"/>
<dbReference type="HOGENOM" id="CLU_046066_1_3_1"/>
<dbReference type="EMBL" id="KB445651">
    <property type="protein sequence ID" value="EMD59860.1"/>
    <property type="molecule type" value="Genomic_DNA"/>
</dbReference>
<reference evidence="7" key="2">
    <citation type="journal article" date="2013" name="PLoS Genet.">
        <title>Comparative genome structure, secondary metabolite, and effector coding capacity across Cochliobolus pathogens.</title>
        <authorList>
            <person name="Condon B.J."/>
            <person name="Leng Y."/>
            <person name="Wu D."/>
            <person name="Bushley K.E."/>
            <person name="Ohm R.A."/>
            <person name="Otillar R."/>
            <person name="Martin J."/>
            <person name="Schackwitz W."/>
            <person name="Grimwood J."/>
            <person name="MohdZainudin N."/>
            <person name="Xue C."/>
            <person name="Wang R."/>
            <person name="Manning V.A."/>
            <person name="Dhillon B."/>
            <person name="Tu Z.J."/>
            <person name="Steffenson B.J."/>
            <person name="Salamov A."/>
            <person name="Sun H."/>
            <person name="Lowry S."/>
            <person name="LaButti K."/>
            <person name="Han J."/>
            <person name="Copeland A."/>
            <person name="Lindquist E."/>
            <person name="Barry K."/>
            <person name="Schmutz J."/>
            <person name="Baker S.E."/>
            <person name="Ciuffetti L.M."/>
            <person name="Grigoriev I.V."/>
            <person name="Zhong S."/>
            <person name="Turgeon B.G."/>
        </authorList>
    </citation>
    <scope>NUCLEOTIDE SEQUENCE [LARGE SCALE GENOMIC DNA]</scope>
    <source>
        <strain evidence="7">ND90Pr / ATCC 201652</strain>
    </source>
</reference>
<comment type="subcellular location">
    <subcellularLocation>
        <location evidence="1">Peroxisome</location>
    </subcellularLocation>
</comment>